<dbReference type="AlphaFoldDB" id="A0A397GC34"/>
<keyword evidence="2" id="KW-1185">Reference proteome</keyword>
<reference evidence="1 2" key="1">
    <citation type="submission" date="2018-08" db="EMBL/GenBank/DDBJ databases">
        <title>Genome and evolution of the arbuscular mycorrhizal fungus Diversispora epigaea (formerly Glomus versiforme) and its bacterial endosymbionts.</title>
        <authorList>
            <person name="Sun X."/>
            <person name="Fei Z."/>
            <person name="Harrison M."/>
        </authorList>
    </citation>
    <scope>NUCLEOTIDE SEQUENCE [LARGE SCALE GENOMIC DNA]</scope>
    <source>
        <strain evidence="1 2">IT104</strain>
    </source>
</reference>
<dbReference type="OrthoDB" id="2440381at2759"/>
<dbReference type="Proteomes" id="UP000266861">
    <property type="component" value="Unassembled WGS sequence"/>
</dbReference>
<evidence type="ECO:0000313" key="2">
    <source>
        <dbReference type="Proteomes" id="UP000266861"/>
    </source>
</evidence>
<gene>
    <name evidence="1" type="ORF">Glove_546g14</name>
</gene>
<organism evidence="1 2">
    <name type="scientific">Diversispora epigaea</name>
    <dbReference type="NCBI Taxonomy" id="1348612"/>
    <lineage>
        <taxon>Eukaryota</taxon>
        <taxon>Fungi</taxon>
        <taxon>Fungi incertae sedis</taxon>
        <taxon>Mucoromycota</taxon>
        <taxon>Glomeromycotina</taxon>
        <taxon>Glomeromycetes</taxon>
        <taxon>Diversisporales</taxon>
        <taxon>Diversisporaceae</taxon>
        <taxon>Diversispora</taxon>
    </lineage>
</organism>
<name>A0A397GC34_9GLOM</name>
<evidence type="ECO:0000313" key="1">
    <source>
        <dbReference type="EMBL" id="RHZ48565.1"/>
    </source>
</evidence>
<accession>A0A397GC34</accession>
<protein>
    <submittedName>
        <fullName evidence="1">Uncharacterized protein</fullName>
    </submittedName>
</protein>
<sequence length="150" mass="18120">MVEWSNAQICTLIDERRNRNIEYYNFGRNRNEFWNSITNRINQEYNTSFNGHHCKEQFSNLVRNYNVAVEHGEIIRVHNILTYFWERPEDEFDRIRNINTSNHRRNRDIENTISALSIEEVEHELGMRSSVRRINWGSSDISRRSHPIPL</sequence>
<comment type="caution">
    <text evidence="1">The sequence shown here is derived from an EMBL/GenBank/DDBJ whole genome shotgun (WGS) entry which is preliminary data.</text>
</comment>
<proteinExistence type="predicted"/>
<dbReference type="EMBL" id="PQFF01000465">
    <property type="protein sequence ID" value="RHZ48565.1"/>
    <property type="molecule type" value="Genomic_DNA"/>
</dbReference>